<keyword evidence="4" id="KW-0539">Nucleus</keyword>
<dbReference type="InterPro" id="IPR016443">
    <property type="entry name" value="RNA3'_term_phos_cyc_type_2"/>
</dbReference>
<dbReference type="GO" id="GO:0005730">
    <property type="term" value="C:nucleolus"/>
    <property type="evidence" value="ECO:0007669"/>
    <property type="project" value="UniProtKB-SubCell"/>
</dbReference>
<dbReference type="GO" id="GO:0000479">
    <property type="term" value="P:endonucleolytic cleavage of tricistronic rRNA transcript (SSU-rRNA, 5.8S rRNA, LSU-rRNA)"/>
    <property type="evidence" value="ECO:0007669"/>
    <property type="project" value="TreeGrafter"/>
</dbReference>
<evidence type="ECO:0000256" key="3">
    <source>
        <dbReference type="ARBA" id="ARBA00022517"/>
    </source>
</evidence>
<dbReference type="AlphaFoldDB" id="A0AAV9BNL1"/>
<accession>A0AAV9BNL1</accession>
<evidence type="ECO:0000256" key="2">
    <source>
        <dbReference type="ARBA" id="ARBA00007089"/>
    </source>
</evidence>
<dbReference type="PROSITE" id="PS01287">
    <property type="entry name" value="RTC"/>
    <property type="match status" value="1"/>
</dbReference>
<keyword evidence="3" id="KW-0690">Ribosome biogenesis</keyword>
<dbReference type="InterPro" id="IPR013791">
    <property type="entry name" value="RNA3'-term_phos_cycl_insert"/>
</dbReference>
<dbReference type="Pfam" id="PF05189">
    <property type="entry name" value="RTC_insert"/>
    <property type="match status" value="1"/>
</dbReference>
<comment type="subcellular location">
    <subcellularLocation>
        <location evidence="1">Nucleus</location>
        <location evidence="1">Nucleolus</location>
    </subcellularLocation>
</comment>
<comment type="caution">
    <text evidence="7">The sequence shown here is derived from an EMBL/GenBank/DDBJ whole genome shotgun (WGS) entry which is preliminary data.</text>
</comment>
<dbReference type="SUPFAM" id="SSF55205">
    <property type="entry name" value="EPT/RTPC-like"/>
    <property type="match status" value="1"/>
</dbReference>
<dbReference type="NCBIfam" id="TIGR03400">
    <property type="entry name" value="18S_RNA_Rcl1p"/>
    <property type="match status" value="1"/>
</dbReference>
<evidence type="ECO:0000259" key="6">
    <source>
        <dbReference type="Pfam" id="PF05189"/>
    </source>
</evidence>
<keyword evidence="8" id="KW-1185">Reference proteome</keyword>
<feature type="domain" description="RNA 3'-terminal phosphate cyclase" evidence="5">
    <location>
        <begin position="11"/>
        <end position="355"/>
    </location>
</feature>
<dbReference type="FunFam" id="3.30.360.20:FF:000001">
    <property type="entry name" value="RNA terminal phosphate cyclase-like 1"/>
    <property type="match status" value="1"/>
</dbReference>
<dbReference type="InterPro" id="IPR023797">
    <property type="entry name" value="RNA3'_phos_cyclase_dom"/>
</dbReference>
<organism evidence="7 8">
    <name type="scientific">Acorus gramineus</name>
    <name type="common">Dwarf sweet flag</name>
    <dbReference type="NCBI Taxonomy" id="55184"/>
    <lineage>
        <taxon>Eukaryota</taxon>
        <taxon>Viridiplantae</taxon>
        <taxon>Streptophyta</taxon>
        <taxon>Embryophyta</taxon>
        <taxon>Tracheophyta</taxon>
        <taxon>Spermatophyta</taxon>
        <taxon>Magnoliopsida</taxon>
        <taxon>Liliopsida</taxon>
        <taxon>Acoraceae</taxon>
        <taxon>Acorus</taxon>
    </lineage>
</organism>
<dbReference type="GO" id="GO:0004521">
    <property type="term" value="F:RNA endonuclease activity"/>
    <property type="evidence" value="ECO:0007669"/>
    <property type="project" value="TreeGrafter"/>
</dbReference>
<dbReference type="InterPro" id="IPR036553">
    <property type="entry name" value="RPTC_insert"/>
</dbReference>
<evidence type="ECO:0000313" key="7">
    <source>
        <dbReference type="EMBL" id="KAK1278338.1"/>
    </source>
</evidence>
<dbReference type="Proteomes" id="UP001179952">
    <property type="component" value="Unassembled WGS sequence"/>
</dbReference>
<dbReference type="Pfam" id="PF01137">
    <property type="entry name" value="RTC"/>
    <property type="match status" value="1"/>
</dbReference>
<dbReference type="PANTHER" id="PTHR11096:SF1">
    <property type="entry name" value="RNA 3'-TERMINAL PHOSPHATE CYCLASE-LIKE PROTEIN"/>
    <property type="match status" value="1"/>
</dbReference>
<dbReference type="Gene3D" id="3.30.360.20">
    <property type="entry name" value="RNA 3'-terminal phosphate cyclase, insert domain"/>
    <property type="match status" value="1"/>
</dbReference>
<reference evidence="7" key="1">
    <citation type="journal article" date="2023" name="Nat. Commun.">
        <title>Diploid and tetraploid genomes of Acorus and the evolution of monocots.</title>
        <authorList>
            <person name="Ma L."/>
            <person name="Liu K.W."/>
            <person name="Li Z."/>
            <person name="Hsiao Y.Y."/>
            <person name="Qi Y."/>
            <person name="Fu T."/>
            <person name="Tang G.D."/>
            <person name="Zhang D."/>
            <person name="Sun W.H."/>
            <person name="Liu D.K."/>
            <person name="Li Y."/>
            <person name="Chen G.Z."/>
            <person name="Liu X.D."/>
            <person name="Liao X.Y."/>
            <person name="Jiang Y.T."/>
            <person name="Yu X."/>
            <person name="Hao Y."/>
            <person name="Huang J."/>
            <person name="Zhao X.W."/>
            <person name="Ke S."/>
            <person name="Chen Y.Y."/>
            <person name="Wu W.L."/>
            <person name="Hsu J.L."/>
            <person name="Lin Y.F."/>
            <person name="Huang M.D."/>
            <person name="Li C.Y."/>
            <person name="Huang L."/>
            <person name="Wang Z.W."/>
            <person name="Zhao X."/>
            <person name="Zhong W.Y."/>
            <person name="Peng D.H."/>
            <person name="Ahmad S."/>
            <person name="Lan S."/>
            <person name="Zhang J.S."/>
            <person name="Tsai W.C."/>
            <person name="Van de Peer Y."/>
            <person name="Liu Z.J."/>
        </authorList>
    </citation>
    <scope>NUCLEOTIDE SEQUENCE</scope>
    <source>
        <strain evidence="7">SCP</strain>
    </source>
</reference>
<evidence type="ECO:0000256" key="1">
    <source>
        <dbReference type="ARBA" id="ARBA00004604"/>
    </source>
</evidence>
<evidence type="ECO:0000313" key="8">
    <source>
        <dbReference type="Proteomes" id="UP001179952"/>
    </source>
</evidence>
<proteinExistence type="inferred from homology"/>
<feature type="domain" description="RNA 3'-terminal phosphate cyclase insert" evidence="6">
    <location>
        <begin position="185"/>
        <end position="302"/>
    </location>
</feature>
<comment type="similarity">
    <text evidence="2">Belongs to the RNA 3'-terminal cyclase family. Type 2 subfamily.</text>
</comment>
<reference evidence="7" key="2">
    <citation type="submission" date="2023-06" db="EMBL/GenBank/DDBJ databases">
        <authorList>
            <person name="Ma L."/>
            <person name="Liu K.-W."/>
            <person name="Li Z."/>
            <person name="Hsiao Y.-Y."/>
            <person name="Qi Y."/>
            <person name="Fu T."/>
            <person name="Tang G."/>
            <person name="Zhang D."/>
            <person name="Sun W.-H."/>
            <person name="Liu D.-K."/>
            <person name="Li Y."/>
            <person name="Chen G.-Z."/>
            <person name="Liu X.-D."/>
            <person name="Liao X.-Y."/>
            <person name="Jiang Y.-T."/>
            <person name="Yu X."/>
            <person name="Hao Y."/>
            <person name="Huang J."/>
            <person name="Zhao X.-W."/>
            <person name="Ke S."/>
            <person name="Chen Y.-Y."/>
            <person name="Wu W.-L."/>
            <person name="Hsu J.-L."/>
            <person name="Lin Y.-F."/>
            <person name="Huang M.-D."/>
            <person name="Li C.-Y."/>
            <person name="Huang L."/>
            <person name="Wang Z.-W."/>
            <person name="Zhao X."/>
            <person name="Zhong W.-Y."/>
            <person name="Peng D.-H."/>
            <person name="Ahmad S."/>
            <person name="Lan S."/>
            <person name="Zhang J.-S."/>
            <person name="Tsai W.-C."/>
            <person name="Van De Peer Y."/>
            <person name="Liu Z.-J."/>
        </authorList>
    </citation>
    <scope>NUCLEOTIDE SEQUENCE</scope>
    <source>
        <strain evidence="7">SCP</strain>
        <tissue evidence="7">Leaves</tissue>
    </source>
</reference>
<gene>
    <name evidence="7" type="ORF">QJS04_geneDACA015804</name>
</gene>
<dbReference type="EMBL" id="JAUJYN010000002">
    <property type="protein sequence ID" value="KAK1278338.1"/>
    <property type="molecule type" value="Genomic_DNA"/>
</dbReference>
<protein>
    <submittedName>
        <fullName evidence="7">RNA 3'-terminal phosphate cyclase-like protein</fullName>
    </submittedName>
</protein>
<dbReference type="InterPro" id="IPR020719">
    <property type="entry name" value="RNA3'_term_phos_cycl-like_CS"/>
</dbReference>
<dbReference type="InterPro" id="IPR037136">
    <property type="entry name" value="RNA3'_phos_cyclase_dom_sf"/>
</dbReference>
<dbReference type="CDD" id="cd00875">
    <property type="entry name" value="RNA_Cyclase_Class_I"/>
    <property type="match status" value="1"/>
</dbReference>
<name>A0AAV9BNL1_ACOGR</name>
<dbReference type="InterPro" id="IPR000228">
    <property type="entry name" value="RNA3'_term_phos_cyc"/>
</dbReference>
<dbReference type="InterPro" id="IPR013792">
    <property type="entry name" value="RNA3'P_cycl/enolpyr_Trfase_a/b"/>
</dbReference>
<evidence type="ECO:0000256" key="4">
    <source>
        <dbReference type="ARBA" id="ARBA00023242"/>
    </source>
</evidence>
<evidence type="ECO:0000259" key="5">
    <source>
        <dbReference type="Pfam" id="PF01137"/>
    </source>
</evidence>
<dbReference type="Gene3D" id="3.65.10.20">
    <property type="entry name" value="RNA 3'-terminal phosphate cyclase domain"/>
    <property type="match status" value="1"/>
</dbReference>
<dbReference type="PANTHER" id="PTHR11096">
    <property type="entry name" value="RNA 3' TERMINAL PHOSPHATE CYCLASE"/>
    <property type="match status" value="1"/>
</dbReference>
<sequence>MEEKTWYRRLKGIDQFRLRLVLSTLSGTPIQIEEIRPDETSPGLRDYEASLLRLVELISDDCSVVISSTGTKVRYKPGVIVGGKHLVHECGVSRSIGYFLEPLIVLALFGKKPLCITLKGITNDFKDPCVDTFRTTTLHMLKQFGVPLDGVELKVVSRGVPPQGGGEVILALPIIQNNLSAVNWVDEGMVKRIRGVAFSTKASPQFINRMISSARGILNNLLPDVYIDSDHKTGQFAGRSPGYGISLVAQTTSGCLISADYAASYPYVNEMDGFEDPTETETLMSPEEIGVKVASMLLEEIEQGGVVDSTHQGLLFLLCALCPKDVSKVRVGLLTPYAIETLRQIKDFLGVKFDIKPHTPTNTVILRCLGSGLKNLSRKIQ</sequence>